<gene>
    <name evidence="8 10" type="primary">tilS</name>
    <name evidence="10" type="ORF">ACFP3T_14795</name>
</gene>
<dbReference type="NCBIfam" id="TIGR02433">
    <property type="entry name" value="lysidine_TilS_C"/>
    <property type="match status" value="1"/>
</dbReference>
<dbReference type="SUPFAM" id="SSF52402">
    <property type="entry name" value="Adenine nucleotide alpha hydrolases-like"/>
    <property type="match status" value="1"/>
</dbReference>
<protein>
    <recommendedName>
        <fullName evidence="8">tRNA(Ile)-lysidine synthase</fullName>
        <ecNumber evidence="8">6.3.4.19</ecNumber>
    </recommendedName>
    <alternativeName>
        <fullName evidence="8">tRNA(Ile)-2-lysyl-cytidine synthase</fullName>
    </alternativeName>
    <alternativeName>
        <fullName evidence="8">tRNA(Ile)-lysidine synthetase</fullName>
    </alternativeName>
</protein>
<reference evidence="11" key="1">
    <citation type="journal article" date="2019" name="Int. J. Syst. Evol. Microbiol.">
        <title>The Global Catalogue of Microorganisms (GCM) 10K type strain sequencing project: providing services to taxonomists for standard genome sequencing and annotation.</title>
        <authorList>
            <consortium name="The Broad Institute Genomics Platform"/>
            <consortium name="The Broad Institute Genome Sequencing Center for Infectious Disease"/>
            <person name="Wu L."/>
            <person name="Ma J."/>
        </authorList>
    </citation>
    <scope>NUCLEOTIDE SEQUENCE [LARGE SCALE GENOMIC DNA]</scope>
    <source>
        <strain evidence="11">CCM 8932</strain>
    </source>
</reference>
<dbReference type="Gene3D" id="3.40.50.620">
    <property type="entry name" value="HUPs"/>
    <property type="match status" value="1"/>
</dbReference>
<dbReference type="Pfam" id="PF11734">
    <property type="entry name" value="TilS_C"/>
    <property type="match status" value="1"/>
</dbReference>
<dbReference type="EMBL" id="JBHSSD010000061">
    <property type="protein sequence ID" value="MFC6165930.1"/>
    <property type="molecule type" value="Genomic_DNA"/>
</dbReference>
<evidence type="ECO:0000313" key="10">
    <source>
        <dbReference type="EMBL" id="MFC6165930.1"/>
    </source>
</evidence>
<evidence type="ECO:0000256" key="1">
    <source>
        <dbReference type="ARBA" id="ARBA00004496"/>
    </source>
</evidence>
<dbReference type="CDD" id="cd01992">
    <property type="entry name" value="TilS_N"/>
    <property type="match status" value="1"/>
</dbReference>
<sequence>MTPIQRFKRQLAAQQLLDPEVTVIVAVSTGVDSMALLTLLEQLPSQQRPQLIVAHVNHHLRVQSQTEAAYLTKYCQQHQLTLRLADWPVSAHPQTGIEAAARQFRYAFFGQLMLATNATAVLTAHHANDQAETYLMKLARGGDLAQLVGIQTARPFYTGRLVRPLLAWSKHQLREYAQAQKVTWFEDATNADIELTRNRLRHRVVPELTQLNPAFLEHVASYERQLQQLLRAQAEMVAVLLPTVMAPEKQLKVAAWQQLPSSWQLPVLKAWLAQVTNRPVSQLKLGPVAHWVQSLQLPTGQLTLNRDWQLSKAAGLIAIQPLKKRVKKLRPVEKNMVDLNQWQKITATQVVGVFERAPRATSQPFPVTDEDWPLQWRPWQANDLVQLKGGGHQKVRRILIDQKVPVAQRASVQVLVNAHDVVLWVVGHKFSYRQPTTATRTVFLALKHTELKGAHLKR</sequence>
<keyword evidence="2 8" id="KW-0963">Cytoplasm</keyword>
<keyword evidence="11" id="KW-1185">Reference proteome</keyword>
<feature type="domain" description="Lysidine-tRNA(Ile) synthetase C-terminal" evidence="9">
    <location>
        <begin position="374"/>
        <end position="443"/>
    </location>
</feature>
<comment type="caution">
    <text evidence="10">The sequence shown here is derived from an EMBL/GenBank/DDBJ whole genome shotgun (WGS) entry which is preliminary data.</text>
</comment>
<proteinExistence type="inferred from homology"/>
<evidence type="ECO:0000256" key="4">
    <source>
        <dbReference type="ARBA" id="ARBA00022694"/>
    </source>
</evidence>
<dbReference type="HAMAP" id="MF_01161">
    <property type="entry name" value="tRNA_Ile_lys_synt"/>
    <property type="match status" value="1"/>
</dbReference>
<dbReference type="NCBIfam" id="TIGR02432">
    <property type="entry name" value="lysidine_TilS_N"/>
    <property type="match status" value="1"/>
</dbReference>
<dbReference type="InterPro" id="IPR011063">
    <property type="entry name" value="TilS/TtcA_N"/>
</dbReference>
<dbReference type="RefSeq" id="WP_137639617.1">
    <property type="nucleotide sequence ID" value="NZ_BJDK01000008.1"/>
</dbReference>
<name>A0ABW1R8M9_9LACO</name>
<comment type="caution">
    <text evidence="8">Lacks conserved residue(s) required for the propagation of feature annotation.</text>
</comment>
<evidence type="ECO:0000256" key="7">
    <source>
        <dbReference type="ARBA" id="ARBA00048539"/>
    </source>
</evidence>
<comment type="catalytic activity">
    <reaction evidence="7 8">
        <text>cytidine(34) in tRNA(Ile2) + L-lysine + ATP = lysidine(34) in tRNA(Ile2) + AMP + diphosphate + H(+)</text>
        <dbReference type="Rhea" id="RHEA:43744"/>
        <dbReference type="Rhea" id="RHEA-COMP:10625"/>
        <dbReference type="Rhea" id="RHEA-COMP:10670"/>
        <dbReference type="ChEBI" id="CHEBI:15378"/>
        <dbReference type="ChEBI" id="CHEBI:30616"/>
        <dbReference type="ChEBI" id="CHEBI:32551"/>
        <dbReference type="ChEBI" id="CHEBI:33019"/>
        <dbReference type="ChEBI" id="CHEBI:82748"/>
        <dbReference type="ChEBI" id="CHEBI:83665"/>
        <dbReference type="ChEBI" id="CHEBI:456215"/>
        <dbReference type="EC" id="6.3.4.19"/>
    </reaction>
</comment>
<evidence type="ECO:0000256" key="6">
    <source>
        <dbReference type="ARBA" id="ARBA00022840"/>
    </source>
</evidence>
<comment type="function">
    <text evidence="8">Ligates lysine onto the cytidine present at position 34 of the AUA codon-specific tRNA(Ile) that contains the anticodon CAU, in an ATP-dependent manner. Cytidine is converted to lysidine, thus changing the amino acid specificity of the tRNA from methionine to isoleucine.</text>
</comment>
<evidence type="ECO:0000256" key="3">
    <source>
        <dbReference type="ARBA" id="ARBA00022598"/>
    </source>
</evidence>
<comment type="subcellular location">
    <subcellularLocation>
        <location evidence="1 8">Cytoplasm</location>
    </subcellularLocation>
</comment>
<keyword evidence="3 8" id="KW-0436">Ligase</keyword>
<keyword evidence="6" id="KW-0067">ATP-binding</keyword>
<evidence type="ECO:0000259" key="9">
    <source>
        <dbReference type="SMART" id="SM00977"/>
    </source>
</evidence>
<dbReference type="InterPro" id="IPR012796">
    <property type="entry name" value="Lysidine-tRNA-synth_C"/>
</dbReference>
<keyword evidence="4 8" id="KW-0819">tRNA processing</keyword>
<dbReference type="Proteomes" id="UP001596253">
    <property type="component" value="Unassembled WGS sequence"/>
</dbReference>
<organism evidence="10 11">
    <name type="scientific">Lactiplantibacillus dongliensis</name>
    <dbReference type="NCBI Taxonomy" id="2559919"/>
    <lineage>
        <taxon>Bacteria</taxon>
        <taxon>Bacillati</taxon>
        <taxon>Bacillota</taxon>
        <taxon>Bacilli</taxon>
        <taxon>Lactobacillales</taxon>
        <taxon>Lactobacillaceae</taxon>
        <taxon>Lactiplantibacillus</taxon>
    </lineage>
</organism>
<dbReference type="EC" id="6.3.4.19" evidence="8"/>
<dbReference type="InterPro" id="IPR012094">
    <property type="entry name" value="tRNA_Ile_lys_synt"/>
</dbReference>
<evidence type="ECO:0000256" key="8">
    <source>
        <dbReference type="HAMAP-Rule" id="MF_01161"/>
    </source>
</evidence>
<keyword evidence="5" id="KW-0547">Nucleotide-binding</keyword>
<comment type="similarity">
    <text evidence="8">Belongs to the tRNA(Ile)-lysidine synthase family.</text>
</comment>
<dbReference type="SMART" id="SM00977">
    <property type="entry name" value="TilS_C"/>
    <property type="match status" value="1"/>
</dbReference>
<dbReference type="PANTHER" id="PTHR43033:SF1">
    <property type="entry name" value="TRNA(ILE)-LYSIDINE SYNTHASE-RELATED"/>
    <property type="match status" value="1"/>
</dbReference>
<evidence type="ECO:0000256" key="2">
    <source>
        <dbReference type="ARBA" id="ARBA00022490"/>
    </source>
</evidence>
<evidence type="ECO:0000313" key="11">
    <source>
        <dbReference type="Proteomes" id="UP001596253"/>
    </source>
</evidence>
<dbReference type="Pfam" id="PF01171">
    <property type="entry name" value="ATP_bind_3"/>
    <property type="match status" value="1"/>
</dbReference>
<evidence type="ECO:0000256" key="5">
    <source>
        <dbReference type="ARBA" id="ARBA00022741"/>
    </source>
</evidence>
<dbReference type="GO" id="GO:0032267">
    <property type="term" value="F:tRNA(Ile)-lysidine synthase activity"/>
    <property type="evidence" value="ECO:0007669"/>
    <property type="project" value="UniProtKB-EC"/>
</dbReference>
<dbReference type="InterPro" id="IPR014729">
    <property type="entry name" value="Rossmann-like_a/b/a_fold"/>
</dbReference>
<accession>A0ABW1R8M9</accession>
<dbReference type="SUPFAM" id="SSF56037">
    <property type="entry name" value="PheT/TilS domain"/>
    <property type="match status" value="1"/>
</dbReference>
<dbReference type="InterPro" id="IPR012795">
    <property type="entry name" value="tRNA_Ile_lys_synt_N"/>
</dbReference>
<dbReference type="PANTHER" id="PTHR43033">
    <property type="entry name" value="TRNA(ILE)-LYSIDINE SYNTHASE-RELATED"/>
    <property type="match status" value="1"/>
</dbReference>